<accession>A0A4P6Q3U9</accession>
<feature type="compositionally biased region" description="Low complexity" evidence="1">
    <location>
        <begin position="72"/>
        <end position="83"/>
    </location>
</feature>
<dbReference type="Proteomes" id="UP000292235">
    <property type="component" value="Chromosome"/>
</dbReference>
<evidence type="ECO:0000313" key="4">
    <source>
        <dbReference type="Proteomes" id="UP000292235"/>
    </source>
</evidence>
<evidence type="ECO:0000256" key="2">
    <source>
        <dbReference type="SAM" id="Phobius"/>
    </source>
</evidence>
<feature type="transmembrane region" description="Helical" evidence="2">
    <location>
        <begin position="122"/>
        <end position="146"/>
    </location>
</feature>
<feature type="compositionally biased region" description="Low complexity" evidence="1">
    <location>
        <begin position="46"/>
        <end position="63"/>
    </location>
</feature>
<protein>
    <recommendedName>
        <fullName evidence="5">DUF3558 domain-containing protein</fullName>
    </recommendedName>
</protein>
<keyword evidence="4" id="KW-1185">Reference proteome</keyword>
<organism evidence="3 4">
    <name type="scientific">Streptomonospora litoralis</name>
    <dbReference type="NCBI Taxonomy" id="2498135"/>
    <lineage>
        <taxon>Bacteria</taxon>
        <taxon>Bacillati</taxon>
        <taxon>Actinomycetota</taxon>
        <taxon>Actinomycetes</taxon>
        <taxon>Streptosporangiales</taxon>
        <taxon>Nocardiopsidaceae</taxon>
        <taxon>Streptomonospora</taxon>
    </lineage>
</organism>
<gene>
    <name evidence="3" type="ORF">EKD16_17635</name>
</gene>
<keyword evidence="2" id="KW-0812">Transmembrane</keyword>
<name>A0A4P6Q3U9_9ACTN</name>
<evidence type="ECO:0008006" key="5">
    <source>
        <dbReference type="Google" id="ProtNLM"/>
    </source>
</evidence>
<feature type="region of interest" description="Disordered" evidence="1">
    <location>
        <begin position="1"/>
        <end position="117"/>
    </location>
</feature>
<evidence type="ECO:0000256" key="1">
    <source>
        <dbReference type="SAM" id="MobiDB-lite"/>
    </source>
</evidence>
<keyword evidence="2" id="KW-1133">Transmembrane helix</keyword>
<feature type="compositionally biased region" description="Low complexity" evidence="1">
    <location>
        <begin position="105"/>
        <end position="117"/>
    </location>
</feature>
<proteinExistence type="predicted"/>
<reference evidence="3 4" key="1">
    <citation type="submission" date="2019-02" db="EMBL/GenBank/DDBJ databases">
        <authorList>
            <person name="Khodamoradi S."/>
            <person name="Hahnke R.L."/>
            <person name="Kaempfer P."/>
            <person name="Schumann P."/>
            <person name="Rohde M."/>
            <person name="Steinert M."/>
            <person name="Luzhetskyy A."/>
            <person name="Wink J."/>
            <person name="Ruckert C."/>
        </authorList>
    </citation>
    <scope>NUCLEOTIDE SEQUENCE [LARGE SCALE GENOMIC DNA]</scope>
    <source>
        <strain evidence="3 4">M2</strain>
    </source>
</reference>
<feature type="compositionally biased region" description="Basic and acidic residues" evidence="1">
    <location>
        <begin position="20"/>
        <end position="29"/>
    </location>
</feature>
<dbReference type="KEGG" id="strr:EKD16_17635"/>
<dbReference type="AlphaFoldDB" id="A0A4P6Q3U9"/>
<dbReference type="EMBL" id="CP036455">
    <property type="protein sequence ID" value="QBI55295.1"/>
    <property type="molecule type" value="Genomic_DNA"/>
</dbReference>
<evidence type="ECO:0000313" key="3">
    <source>
        <dbReference type="EMBL" id="QBI55295.1"/>
    </source>
</evidence>
<sequence>MTRPPSGGPGAGPPGPGGGRPDEQPEQPHENGAPGSGQGHGYTHVAPPSGWSAPGAAPEGPTAAAPPPQPAAPGFAAQGGYAPPGAPGAPGAGVPPGPSGLQPGAAPEPEPISSAPAQSRGCATAAVAAVAAVVLALVGAGVWAVFAISSAATGAYESAPDCSVAPDDVLDGMVPARETELNQRIEGFEEGVREGYECRWATPETASEVPAAARMVLVRYADRTGTTGAEAASRALEAAAHGGSPRNLSGIGDEARTWTENLQGFDWGCVAVRMSNLYTMSCYTSAVDYRADESVPGDVALAHAESLSRALVAEIEQGNY</sequence>
<keyword evidence="2" id="KW-0472">Membrane</keyword>